<gene>
    <name evidence="1" type="ORF">WKI58_37410</name>
</gene>
<evidence type="ECO:0000313" key="1">
    <source>
        <dbReference type="EMBL" id="MEJ8662097.1"/>
    </source>
</evidence>
<protein>
    <submittedName>
        <fullName evidence="1">Antibiotic biosynthesis monooxygenase family protein</fullName>
    </submittedName>
</protein>
<dbReference type="Proteomes" id="UP001375539">
    <property type="component" value="Unassembled WGS sequence"/>
</dbReference>
<proteinExistence type="predicted"/>
<reference evidence="1" key="1">
    <citation type="submission" date="2024-03" db="EMBL/GenBank/DDBJ databases">
        <title>Novel Streptomyces species of biotechnological and ecological value are a feature of Machair soil.</title>
        <authorList>
            <person name="Prole J.R."/>
            <person name="Goodfellow M."/>
            <person name="Allenby N."/>
            <person name="Ward A.C."/>
        </authorList>
    </citation>
    <scope>NUCLEOTIDE SEQUENCE</scope>
    <source>
        <strain evidence="1">MS1.AVA.4</strain>
    </source>
</reference>
<organism evidence="1 2">
    <name type="scientific">Streptomyces pratisoli</name>
    <dbReference type="NCBI Taxonomy" id="3139917"/>
    <lineage>
        <taxon>Bacteria</taxon>
        <taxon>Bacillati</taxon>
        <taxon>Actinomycetota</taxon>
        <taxon>Actinomycetes</taxon>
        <taxon>Kitasatosporales</taxon>
        <taxon>Streptomycetaceae</taxon>
        <taxon>Streptomyces</taxon>
    </lineage>
</organism>
<keyword evidence="1" id="KW-0560">Oxidoreductase</keyword>
<sequence length="100" mass="11015">MAVWEVVQLAVAQGREDEFESVVRSQVPTLEEADGCLDLQLLRAVDREGVLLLAALWQSMEHHTDVFVKTEGFTTFSTAVAPFFTAPPTPFHAITVIDGL</sequence>
<accession>A0ACC6QUC6</accession>
<keyword evidence="2" id="KW-1185">Reference proteome</keyword>
<name>A0ACC6QUC6_9ACTN</name>
<comment type="caution">
    <text evidence="1">The sequence shown here is derived from an EMBL/GenBank/DDBJ whole genome shotgun (WGS) entry which is preliminary data.</text>
</comment>
<dbReference type="EMBL" id="JBBKAI010000002">
    <property type="protein sequence ID" value="MEJ8662097.1"/>
    <property type="molecule type" value="Genomic_DNA"/>
</dbReference>
<evidence type="ECO:0000313" key="2">
    <source>
        <dbReference type="Proteomes" id="UP001375539"/>
    </source>
</evidence>
<keyword evidence="1" id="KW-0503">Monooxygenase</keyword>